<evidence type="ECO:0000313" key="1">
    <source>
        <dbReference type="EMBL" id="MDR7664811.1"/>
    </source>
</evidence>
<dbReference type="EMBL" id="JAVKPK010000008">
    <property type="protein sequence ID" value="MDR7664811.1"/>
    <property type="molecule type" value="Genomic_DNA"/>
</dbReference>
<gene>
    <name evidence="1" type="ORF">RG963_03225</name>
</gene>
<accession>A0ABU2CYP0</accession>
<comment type="caution">
    <text evidence="1">The sequence shown here is derived from an EMBL/GenBank/DDBJ whole genome shotgun (WGS) entry which is preliminary data.</text>
</comment>
<organism evidence="1 2">
    <name type="scientific">Methanosarcina baikalica</name>
    <dbReference type="NCBI Taxonomy" id="3073890"/>
    <lineage>
        <taxon>Archaea</taxon>
        <taxon>Methanobacteriati</taxon>
        <taxon>Methanobacteriota</taxon>
        <taxon>Stenosarchaea group</taxon>
        <taxon>Methanomicrobia</taxon>
        <taxon>Methanosarcinales</taxon>
        <taxon>Methanosarcinaceae</taxon>
        <taxon>Methanosarcina</taxon>
    </lineage>
</organism>
<dbReference type="Proteomes" id="UP001246244">
    <property type="component" value="Unassembled WGS sequence"/>
</dbReference>
<reference evidence="2" key="1">
    <citation type="submission" date="2023-07" db="EMBL/GenBank/DDBJ databases">
        <title>Whole-genome sequencing of a new Methanosarcina sp. Z-7115.</title>
        <authorList>
            <person name="Zhilina T.N."/>
            <person name="Merkel A.Y."/>
        </authorList>
    </citation>
    <scope>NUCLEOTIDE SEQUENCE [LARGE SCALE GENOMIC DNA]</scope>
    <source>
        <strain evidence="2">Z-7115</strain>
    </source>
</reference>
<name>A0ABU2CYP0_9EURY</name>
<sequence>MSICKVGSYIELYKLTDRIVDELAPKLKIASINPVFQMINEVPDHGK</sequence>
<dbReference type="RefSeq" id="WP_310574837.1">
    <property type="nucleotide sequence ID" value="NZ_JAVKPK010000008.1"/>
</dbReference>
<evidence type="ECO:0000313" key="2">
    <source>
        <dbReference type="Proteomes" id="UP001246244"/>
    </source>
</evidence>
<proteinExistence type="predicted"/>
<protein>
    <submittedName>
        <fullName evidence="1">Uncharacterized protein</fullName>
    </submittedName>
</protein>
<keyword evidence="2" id="KW-1185">Reference proteome</keyword>